<evidence type="ECO:0000313" key="6">
    <source>
        <dbReference type="Proteomes" id="UP000593562"/>
    </source>
</evidence>
<protein>
    <submittedName>
        <fullName evidence="5">Putative Winged-helix DNA-binding transcription factor family protein</fullName>
    </submittedName>
</protein>
<feature type="region of interest" description="Disordered" evidence="3">
    <location>
        <begin position="498"/>
        <end position="548"/>
    </location>
</feature>
<dbReference type="InterPro" id="IPR036390">
    <property type="entry name" value="WH_DNA-bd_sf"/>
</dbReference>
<dbReference type="GO" id="GO:0003723">
    <property type="term" value="F:RNA binding"/>
    <property type="evidence" value="ECO:0007669"/>
    <property type="project" value="UniProtKB-UniRule"/>
</dbReference>
<evidence type="ECO:0000256" key="2">
    <source>
        <dbReference type="PROSITE-ProRule" id="PRU00332"/>
    </source>
</evidence>
<dbReference type="SUPFAM" id="SSF46785">
    <property type="entry name" value="Winged helix' DNA-binding domain"/>
    <property type="match status" value="1"/>
</dbReference>
<keyword evidence="5" id="KW-0238">DNA-binding</keyword>
<keyword evidence="1 2" id="KW-0694">RNA-binding</keyword>
<dbReference type="Gene3D" id="1.10.10.10">
    <property type="entry name" value="Winged helix-like DNA-binding domain superfamily/Winged helix DNA-binding domain"/>
    <property type="match status" value="1"/>
</dbReference>
<dbReference type="GO" id="GO:0003677">
    <property type="term" value="F:DNA binding"/>
    <property type="evidence" value="ECO:0007669"/>
    <property type="project" value="UniProtKB-KW"/>
</dbReference>
<feature type="compositionally biased region" description="Pro residues" evidence="3">
    <location>
        <begin position="221"/>
        <end position="234"/>
    </location>
</feature>
<name>A0A7J7DLM1_TRIWF</name>
<evidence type="ECO:0000259" key="4">
    <source>
        <dbReference type="PROSITE" id="PS50961"/>
    </source>
</evidence>
<reference evidence="5 6" key="1">
    <citation type="journal article" date="2020" name="Nat. Commun.">
        <title>Genome of Tripterygium wilfordii and identification of cytochrome P450 involved in triptolide biosynthesis.</title>
        <authorList>
            <person name="Tu L."/>
            <person name="Su P."/>
            <person name="Zhang Z."/>
            <person name="Gao L."/>
            <person name="Wang J."/>
            <person name="Hu T."/>
            <person name="Zhou J."/>
            <person name="Zhang Y."/>
            <person name="Zhao Y."/>
            <person name="Liu Y."/>
            <person name="Song Y."/>
            <person name="Tong Y."/>
            <person name="Lu Y."/>
            <person name="Yang J."/>
            <person name="Xu C."/>
            <person name="Jia M."/>
            <person name="Peters R.J."/>
            <person name="Huang L."/>
            <person name="Gao W."/>
        </authorList>
    </citation>
    <scope>NUCLEOTIDE SEQUENCE [LARGE SCALE GENOMIC DNA]</scope>
    <source>
        <strain evidence="6">cv. XIE 37</strain>
        <tissue evidence="5">Leaf</tissue>
    </source>
</reference>
<evidence type="ECO:0000256" key="1">
    <source>
        <dbReference type="ARBA" id="ARBA00022884"/>
    </source>
</evidence>
<gene>
    <name evidence="5" type="ORF">HS088_TW06G01374</name>
</gene>
<feature type="region of interest" description="Disordered" evidence="3">
    <location>
        <begin position="267"/>
        <end position="296"/>
    </location>
</feature>
<comment type="caution">
    <text evidence="5">The sequence shown here is derived from an EMBL/GenBank/DDBJ whole genome shotgun (WGS) entry which is preliminary data.</text>
</comment>
<dbReference type="PANTHER" id="PTHR22792">
    <property type="entry name" value="LUPUS LA PROTEIN-RELATED"/>
    <property type="match status" value="1"/>
</dbReference>
<dbReference type="InterPro" id="IPR036388">
    <property type="entry name" value="WH-like_DNA-bd_sf"/>
</dbReference>
<proteinExistence type="predicted"/>
<dbReference type="CDD" id="cd07323">
    <property type="entry name" value="LAM"/>
    <property type="match status" value="1"/>
</dbReference>
<dbReference type="InParanoid" id="A0A7J7DLM1"/>
<accession>A0A7J7DLM1</accession>
<feature type="compositionally biased region" description="Polar residues" evidence="3">
    <location>
        <begin position="171"/>
        <end position="186"/>
    </location>
</feature>
<dbReference type="EMBL" id="JAAARO010000006">
    <property type="protein sequence ID" value="KAF5747193.1"/>
    <property type="molecule type" value="Genomic_DNA"/>
</dbReference>
<dbReference type="SMART" id="SM00715">
    <property type="entry name" value="LA"/>
    <property type="match status" value="1"/>
</dbReference>
<feature type="compositionally biased region" description="Polar residues" evidence="3">
    <location>
        <begin position="498"/>
        <end position="516"/>
    </location>
</feature>
<dbReference type="OrthoDB" id="340227at2759"/>
<dbReference type="InterPro" id="IPR006630">
    <property type="entry name" value="La_HTH"/>
</dbReference>
<dbReference type="Proteomes" id="UP000593562">
    <property type="component" value="Unassembled WGS sequence"/>
</dbReference>
<evidence type="ECO:0000313" key="5">
    <source>
        <dbReference type="EMBL" id="KAF5747193.1"/>
    </source>
</evidence>
<dbReference type="AlphaFoldDB" id="A0A7J7DLM1"/>
<feature type="domain" description="HTH La-type RNA-binding" evidence="4">
    <location>
        <begin position="380"/>
        <end position="469"/>
    </location>
</feature>
<dbReference type="InterPro" id="IPR045180">
    <property type="entry name" value="La_dom_prot"/>
</dbReference>
<feature type="region of interest" description="Disordered" evidence="3">
    <location>
        <begin position="1"/>
        <end position="252"/>
    </location>
</feature>
<organism evidence="5 6">
    <name type="scientific">Tripterygium wilfordii</name>
    <name type="common">Thunder God vine</name>
    <dbReference type="NCBI Taxonomy" id="458696"/>
    <lineage>
        <taxon>Eukaryota</taxon>
        <taxon>Viridiplantae</taxon>
        <taxon>Streptophyta</taxon>
        <taxon>Embryophyta</taxon>
        <taxon>Tracheophyta</taxon>
        <taxon>Spermatophyta</taxon>
        <taxon>Magnoliopsida</taxon>
        <taxon>eudicotyledons</taxon>
        <taxon>Gunneridae</taxon>
        <taxon>Pentapetalae</taxon>
        <taxon>rosids</taxon>
        <taxon>fabids</taxon>
        <taxon>Celastrales</taxon>
        <taxon>Celastraceae</taxon>
        <taxon>Tripterygium</taxon>
    </lineage>
</organism>
<dbReference type="PANTHER" id="PTHR22792:SF155">
    <property type="entry name" value="LA-RELATED PROTEIN 1C-LIKE"/>
    <property type="match status" value="1"/>
</dbReference>
<dbReference type="Pfam" id="PF05383">
    <property type="entry name" value="La"/>
    <property type="match status" value="1"/>
</dbReference>
<sequence length="548" mass="58747">MGMPRDSSSNDHPPHGGSGSSGDAVNSPQCRWRNNLSSPWARVVQGQAESTSPVQHSPSPPRSPSINSAAPEQSFFSEKVMSSSSSSPPPPVDNAEGANVNNNVSLPKKPAWNKPSNGVLENEPVMGAESWPALSESARAPPKSSSVEALWKSPCDGSVTSSEGPVIPHSPQKQTASSAKSNSAPNHTMPARQRSMKRGSGGGGGSSMSGGGPPQSTFAHPPAPPPPPPHPFPLPSHMIPAAPDQSSMEHSYRGSNWEMRPVGSFVPQPHVVNDHRNYSRRGNFGPRGDGPLHNNYGGRRQDRGNMNAGDVHVQSQRGQARPLVRPPTSAPPFVLPQNMRPFPNHVGIPDVLYFPTMPMEPFRGMGPYVSHGPYPAMYMPVPDPPLPFKIVTQIDYYFSDVNLEGDDFLKSNMDDQGWVPIGLIASFPRVKNLTNNIQFILDSLRGSAIVEVQDDKLRRRNNWMKYLPNSSRLGTSSTSPPATGPNQEIVATSLEKLNLSQEASDSNNEPGETTPHSGDAAGRLSPRLTGQSMLSGGNVTEDVNSGQN</sequence>
<evidence type="ECO:0000256" key="3">
    <source>
        <dbReference type="SAM" id="MobiDB-lite"/>
    </source>
</evidence>
<feature type="compositionally biased region" description="Polar residues" evidence="3">
    <location>
        <begin position="24"/>
        <end position="38"/>
    </location>
</feature>
<feature type="compositionally biased region" description="Polar residues" evidence="3">
    <location>
        <begin position="528"/>
        <end position="548"/>
    </location>
</feature>
<keyword evidence="6" id="KW-1185">Reference proteome</keyword>
<dbReference type="PROSITE" id="PS50961">
    <property type="entry name" value="HTH_LA"/>
    <property type="match status" value="1"/>
</dbReference>
<feature type="compositionally biased region" description="Gly residues" evidence="3">
    <location>
        <begin position="199"/>
        <end position="213"/>
    </location>
</feature>